<keyword evidence="5" id="KW-0274">FAD</keyword>
<dbReference type="Gene3D" id="3.20.20.220">
    <property type="match status" value="1"/>
</dbReference>
<evidence type="ECO:0000256" key="3">
    <source>
        <dbReference type="ARBA" id="ARBA00006743"/>
    </source>
</evidence>
<dbReference type="Proteomes" id="UP000823405">
    <property type="component" value="Unassembled WGS sequence"/>
</dbReference>
<evidence type="ECO:0000256" key="7">
    <source>
        <dbReference type="RuleBase" id="RU004254"/>
    </source>
</evidence>
<proteinExistence type="inferred from homology"/>
<protein>
    <recommendedName>
        <fullName evidence="10">Methylenetetrahydrofolate reductase (NAD(P)H)</fullName>
    </recommendedName>
</protein>
<keyword evidence="9" id="KW-1185">Reference proteome</keyword>
<dbReference type="GO" id="GO:0009086">
    <property type="term" value="P:methionine biosynthetic process"/>
    <property type="evidence" value="ECO:0007669"/>
    <property type="project" value="TreeGrafter"/>
</dbReference>
<comment type="pathway">
    <text evidence="2 7">One-carbon metabolism; tetrahydrofolate interconversion.</text>
</comment>
<gene>
    <name evidence="8" type="ORF">BGZ97_007181</name>
</gene>
<dbReference type="InterPro" id="IPR003171">
    <property type="entry name" value="Mehydrof_redctse-like"/>
</dbReference>
<dbReference type="InterPro" id="IPR029041">
    <property type="entry name" value="FAD-linked_oxidoreductase-like"/>
</dbReference>
<comment type="caution">
    <text evidence="8">The sequence shown here is derived from an EMBL/GenBank/DDBJ whole genome shotgun (WGS) entry which is preliminary data.</text>
</comment>
<evidence type="ECO:0000313" key="9">
    <source>
        <dbReference type="Proteomes" id="UP000823405"/>
    </source>
</evidence>
<dbReference type="AlphaFoldDB" id="A0A9P6UF93"/>
<keyword evidence="6" id="KW-0560">Oxidoreductase</keyword>
<evidence type="ECO:0000256" key="2">
    <source>
        <dbReference type="ARBA" id="ARBA00004777"/>
    </source>
</evidence>
<keyword evidence="4" id="KW-0285">Flavoprotein</keyword>
<evidence type="ECO:0008006" key="10">
    <source>
        <dbReference type="Google" id="ProtNLM"/>
    </source>
</evidence>
<name>A0A9P6UF93_9FUNG</name>
<evidence type="ECO:0000256" key="1">
    <source>
        <dbReference type="ARBA" id="ARBA00001974"/>
    </source>
</evidence>
<evidence type="ECO:0000256" key="6">
    <source>
        <dbReference type="ARBA" id="ARBA00023002"/>
    </source>
</evidence>
<reference evidence="8" key="1">
    <citation type="journal article" date="2020" name="Fungal Divers.">
        <title>Resolving the Mortierellaceae phylogeny through synthesis of multi-gene phylogenetics and phylogenomics.</title>
        <authorList>
            <person name="Vandepol N."/>
            <person name="Liber J."/>
            <person name="Desiro A."/>
            <person name="Na H."/>
            <person name="Kennedy M."/>
            <person name="Barry K."/>
            <person name="Grigoriev I.V."/>
            <person name="Miller A.N."/>
            <person name="O'Donnell K."/>
            <person name="Stajich J.E."/>
            <person name="Bonito G."/>
        </authorList>
    </citation>
    <scope>NUCLEOTIDE SEQUENCE</scope>
    <source>
        <strain evidence="8">NVP60</strain>
    </source>
</reference>
<accession>A0A9P6UF93</accession>
<dbReference type="OrthoDB" id="16284at2759"/>
<dbReference type="PANTHER" id="PTHR45754:SF3">
    <property type="entry name" value="METHYLENETETRAHYDROFOLATE REDUCTASE (NADPH)"/>
    <property type="match status" value="1"/>
</dbReference>
<feature type="non-terminal residue" evidence="8">
    <location>
        <position position="57"/>
    </location>
</feature>
<dbReference type="GO" id="GO:0071949">
    <property type="term" value="F:FAD binding"/>
    <property type="evidence" value="ECO:0007669"/>
    <property type="project" value="TreeGrafter"/>
</dbReference>
<dbReference type="Pfam" id="PF02219">
    <property type="entry name" value="MTHFR"/>
    <property type="match status" value="1"/>
</dbReference>
<sequence>MCHLEPEFVDITWGAGGSRPAATLEMVSNVQKVLGVETCMHLVCTDNSVESIDKALK</sequence>
<dbReference type="EMBL" id="JAAAIN010003189">
    <property type="protein sequence ID" value="KAG0287146.1"/>
    <property type="molecule type" value="Genomic_DNA"/>
</dbReference>
<dbReference type="PANTHER" id="PTHR45754">
    <property type="entry name" value="METHYLENETETRAHYDROFOLATE REDUCTASE"/>
    <property type="match status" value="1"/>
</dbReference>
<dbReference type="GO" id="GO:0004489">
    <property type="term" value="F:methylenetetrahydrofolate reductase [NAD(P)H] activity"/>
    <property type="evidence" value="ECO:0007669"/>
    <property type="project" value="InterPro"/>
</dbReference>
<dbReference type="GO" id="GO:0005829">
    <property type="term" value="C:cytosol"/>
    <property type="evidence" value="ECO:0007669"/>
    <property type="project" value="TreeGrafter"/>
</dbReference>
<evidence type="ECO:0000256" key="5">
    <source>
        <dbReference type="ARBA" id="ARBA00022827"/>
    </source>
</evidence>
<evidence type="ECO:0000313" key="8">
    <source>
        <dbReference type="EMBL" id="KAG0287146.1"/>
    </source>
</evidence>
<comment type="cofactor">
    <cofactor evidence="1">
        <name>FAD</name>
        <dbReference type="ChEBI" id="CHEBI:57692"/>
    </cofactor>
</comment>
<evidence type="ECO:0000256" key="4">
    <source>
        <dbReference type="ARBA" id="ARBA00022630"/>
    </source>
</evidence>
<organism evidence="8 9">
    <name type="scientific">Linnemannia gamsii</name>
    <dbReference type="NCBI Taxonomy" id="64522"/>
    <lineage>
        <taxon>Eukaryota</taxon>
        <taxon>Fungi</taxon>
        <taxon>Fungi incertae sedis</taxon>
        <taxon>Mucoromycota</taxon>
        <taxon>Mortierellomycotina</taxon>
        <taxon>Mortierellomycetes</taxon>
        <taxon>Mortierellales</taxon>
        <taxon>Mortierellaceae</taxon>
        <taxon>Linnemannia</taxon>
    </lineage>
</organism>
<dbReference type="GO" id="GO:0035999">
    <property type="term" value="P:tetrahydrofolate interconversion"/>
    <property type="evidence" value="ECO:0007669"/>
    <property type="project" value="TreeGrafter"/>
</dbReference>
<dbReference type="SUPFAM" id="SSF51730">
    <property type="entry name" value="FAD-linked oxidoreductase"/>
    <property type="match status" value="1"/>
</dbReference>
<comment type="similarity">
    <text evidence="3">Belongs to the methylenetetrahydrofolate reductase family.</text>
</comment>